<dbReference type="RefSeq" id="WP_075399324.1">
    <property type="nucleotide sequence ID" value="NZ_MSDU01000038.1"/>
</dbReference>
<reference evidence="2 3" key="1">
    <citation type="submission" date="2016-12" db="EMBL/GenBank/DDBJ databases">
        <title>Domibacillus antri genome sequencing.</title>
        <authorList>
            <person name="Verma A."/>
            <person name="Krishnamurthi S."/>
        </authorList>
    </citation>
    <scope>NUCLEOTIDE SEQUENCE [LARGE SCALE GENOMIC DNA]</scope>
    <source>
        <strain evidence="2 3">XD80</strain>
    </source>
</reference>
<dbReference type="InterPro" id="IPR036375">
    <property type="entry name" value="Hemopexin-like_dom_sf"/>
</dbReference>
<gene>
    <name evidence="2" type="ORF">BTO30_13920</name>
</gene>
<evidence type="ECO:0000256" key="1">
    <source>
        <dbReference type="ARBA" id="ARBA00006718"/>
    </source>
</evidence>
<evidence type="ECO:0008006" key="4">
    <source>
        <dbReference type="Google" id="ProtNLM"/>
    </source>
</evidence>
<accession>A0A1Q8Q2N1</accession>
<proteinExistence type="inferred from homology"/>
<dbReference type="Proteomes" id="UP000185568">
    <property type="component" value="Unassembled WGS sequence"/>
</dbReference>
<comment type="caution">
    <text evidence="2">The sequence shown here is derived from an EMBL/GenBank/DDBJ whole genome shotgun (WGS) entry which is preliminary data.</text>
</comment>
<dbReference type="SUPFAM" id="SSF89360">
    <property type="entry name" value="HesB-like domain"/>
    <property type="match status" value="1"/>
</dbReference>
<keyword evidence="3" id="KW-1185">Reference proteome</keyword>
<dbReference type="InterPro" id="IPR008326">
    <property type="entry name" value="PdhI-like"/>
</dbReference>
<protein>
    <recommendedName>
        <fullName evidence="4">FeS cluster biogenesis domain-containing protein</fullName>
    </recommendedName>
</protein>
<sequence>MKIEIDSQAKKWFEEEMQAANGDFIRFYVRYGGSSPLHDGFSLGVSKEEPIEAAVTAKLDGVTYFIEEKDVWYFDGHHLVVGYNEKLQEPAYEYIRDSFTQDEIFGCDGANLPVLK</sequence>
<dbReference type="STRING" id="1714264.BTO30_13920"/>
<dbReference type="Gene3D" id="2.110.10.10">
    <property type="entry name" value="Hemopexin-like domain"/>
    <property type="match status" value="1"/>
</dbReference>
<name>A0A1Q8Q2N1_9BACI</name>
<dbReference type="PIRSF" id="PIRSF034852">
    <property type="entry name" value="UCP034852"/>
    <property type="match status" value="1"/>
</dbReference>
<evidence type="ECO:0000313" key="2">
    <source>
        <dbReference type="EMBL" id="OLN21578.1"/>
    </source>
</evidence>
<comment type="similarity">
    <text evidence="1">Belongs to the HesB/IscA family.</text>
</comment>
<dbReference type="OrthoDB" id="1645729at2"/>
<organism evidence="2 3">
    <name type="scientific">Domibacillus antri</name>
    <dbReference type="NCBI Taxonomy" id="1714264"/>
    <lineage>
        <taxon>Bacteria</taxon>
        <taxon>Bacillati</taxon>
        <taxon>Bacillota</taxon>
        <taxon>Bacilli</taxon>
        <taxon>Bacillales</taxon>
        <taxon>Bacillaceae</taxon>
        <taxon>Domibacillus</taxon>
    </lineage>
</organism>
<dbReference type="EMBL" id="MSDU01000038">
    <property type="protein sequence ID" value="OLN21578.1"/>
    <property type="molecule type" value="Genomic_DNA"/>
</dbReference>
<dbReference type="AlphaFoldDB" id="A0A1Q8Q2N1"/>
<dbReference type="InterPro" id="IPR035903">
    <property type="entry name" value="HesB-like_dom_sf"/>
</dbReference>
<evidence type="ECO:0000313" key="3">
    <source>
        <dbReference type="Proteomes" id="UP000185568"/>
    </source>
</evidence>